<evidence type="ECO:0000313" key="7">
    <source>
        <dbReference type="Proteomes" id="UP000008810"/>
    </source>
</evidence>
<dbReference type="HOGENOM" id="CLU_029669_0_0_1"/>
<gene>
    <name evidence="6" type="primary">LOC106865767</name>
    <name evidence="5" type="ORF">BRADI_1g70470v3</name>
</gene>
<dbReference type="PANTHER" id="PTHR32054">
    <property type="entry name" value="HEAVY CHAIN, PUTATIVE, EXPRESSED-RELATED-RELATED"/>
    <property type="match status" value="1"/>
</dbReference>
<accession>I1H8A2</accession>
<dbReference type="eggNOG" id="ENOG502QWB1">
    <property type="taxonomic scope" value="Eukaryota"/>
</dbReference>
<name>I1H8A2_BRADI</name>
<evidence type="ECO:0000313" key="5">
    <source>
        <dbReference type="EMBL" id="KQK22984.1"/>
    </source>
</evidence>
<dbReference type="PANTHER" id="PTHR32054:SF17">
    <property type="entry name" value="EXPRESSED PROTEIN"/>
    <property type="match status" value="1"/>
</dbReference>
<dbReference type="OMA" id="EFTFQHS"/>
<dbReference type="Proteomes" id="UP000008810">
    <property type="component" value="Chromosome 1"/>
</dbReference>
<dbReference type="KEGG" id="bdi:106865767"/>
<keyword evidence="2 3" id="KW-0175">Coiled coil</keyword>
<evidence type="ECO:0000256" key="3">
    <source>
        <dbReference type="SAM" id="Coils"/>
    </source>
</evidence>
<reference evidence="5" key="2">
    <citation type="submission" date="2017-06" db="EMBL/GenBank/DDBJ databases">
        <title>WGS assembly of Brachypodium distachyon.</title>
        <authorList>
            <consortium name="The International Brachypodium Initiative"/>
            <person name="Lucas S."/>
            <person name="Harmon-Smith M."/>
            <person name="Lail K."/>
            <person name="Tice H."/>
            <person name="Grimwood J."/>
            <person name="Bruce D."/>
            <person name="Barry K."/>
            <person name="Shu S."/>
            <person name="Lindquist E."/>
            <person name="Wang M."/>
            <person name="Pitluck S."/>
            <person name="Vogel J.P."/>
            <person name="Garvin D.F."/>
            <person name="Mockler T.C."/>
            <person name="Schmutz J."/>
            <person name="Rokhsar D."/>
            <person name="Bevan M.W."/>
        </authorList>
    </citation>
    <scope>NUCLEOTIDE SEQUENCE</scope>
    <source>
        <strain evidence="5">Bd21</strain>
    </source>
</reference>
<evidence type="ECO:0000313" key="6">
    <source>
        <dbReference type="EnsemblPlants" id="KQK22984"/>
    </source>
</evidence>
<comment type="similarity">
    <text evidence="1">Belongs to the WEB family.</text>
</comment>
<protein>
    <submittedName>
        <fullName evidence="5 6">Uncharacterized protein</fullName>
    </submittedName>
</protein>
<proteinExistence type="inferred from homology"/>
<dbReference type="EMBL" id="CM000880">
    <property type="protein sequence ID" value="KQK22984.1"/>
    <property type="molecule type" value="Genomic_DNA"/>
</dbReference>
<organism evidence="6">
    <name type="scientific">Brachypodium distachyon</name>
    <name type="common">Purple false brome</name>
    <name type="synonym">Trachynia distachya</name>
    <dbReference type="NCBI Taxonomy" id="15368"/>
    <lineage>
        <taxon>Eukaryota</taxon>
        <taxon>Viridiplantae</taxon>
        <taxon>Streptophyta</taxon>
        <taxon>Embryophyta</taxon>
        <taxon>Tracheophyta</taxon>
        <taxon>Spermatophyta</taxon>
        <taxon>Magnoliopsida</taxon>
        <taxon>Liliopsida</taxon>
        <taxon>Poales</taxon>
        <taxon>Poaceae</taxon>
        <taxon>BOP clade</taxon>
        <taxon>Pooideae</taxon>
        <taxon>Stipodae</taxon>
        <taxon>Brachypodieae</taxon>
        <taxon>Brachypodium</taxon>
    </lineage>
</organism>
<dbReference type="GO" id="GO:0005829">
    <property type="term" value="C:cytosol"/>
    <property type="evidence" value="ECO:0000318"/>
    <property type="project" value="GO_Central"/>
</dbReference>
<dbReference type="RefSeq" id="XP_014752039.1">
    <property type="nucleotide sequence ID" value="XM_014896553.2"/>
</dbReference>
<dbReference type="GO" id="GO:0009904">
    <property type="term" value="P:chloroplast accumulation movement"/>
    <property type="evidence" value="ECO:0000318"/>
    <property type="project" value="GO_Central"/>
</dbReference>
<dbReference type="Gramene" id="KQK22984">
    <property type="protein sequence ID" value="KQK22984"/>
    <property type="gene ID" value="BRADI_1g70470v3"/>
</dbReference>
<sequence length="474" mass="52008">MAEIDTRPLESVQAALNLFEQRSNDHSRSSSPDRNEQEIDAVTKELATCKLQLEMKDNENKQATLDLDALRKAMRELSEKYDRACLDAHRRISELESDNAGITRRQCEAACECEALRGELACARRELEALRGANAYVLEEVEAMETRRILERDSAREALARALELNEAVLSSAVAAIRAEEERSVFFQEFTMEMLSSGKDSEAVGRMQEAMEGVEEELLAKTVEVEILRSELLQLKELYFSSERAVVAVMPDSAAAAAASGNDGSAACNGSDPEIADACFGTVESVDGPNIRPDDGNIRGSLSERVVEGQKKPKKGVRFLEDYKSTSCGDKDTAMAGNRGFEAATTDAGFVTEISKDDREADGYVLVAKDGEAGIKDAAISDLRFTLEEALRRAELAEEAKAALERELRGRDEVQKQQQQQQRPPRPRPGRFENAPAPPARPRVTPSPAPKGGASPTPRCHGLTLGKVLNMKYK</sequence>
<reference evidence="5 6" key="1">
    <citation type="journal article" date="2010" name="Nature">
        <title>Genome sequencing and analysis of the model grass Brachypodium distachyon.</title>
        <authorList>
            <consortium name="International Brachypodium Initiative"/>
        </authorList>
    </citation>
    <scope>NUCLEOTIDE SEQUENCE [LARGE SCALE GENOMIC DNA]</scope>
    <source>
        <strain evidence="5 6">Bd21</strain>
    </source>
</reference>
<evidence type="ECO:0000256" key="2">
    <source>
        <dbReference type="ARBA" id="ARBA00023054"/>
    </source>
</evidence>
<feature type="coiled-coil region" evidence="3">
    <location>
        <begin position="53"/>
        <end position="87"/>
    </location>
</feature>
<feature type="region of interest" description="Disordered" evidence="4">
    <location>
        <begin position="407"/>
        <end position="474"/>
    </location>
</feature>
<evidence type="ECO:0000256" key="4">
    <source>
        <dbReference type="SAM" id="MobiDB-lite"/>
    </source>
</evidence>
<reference evidence="6" key="3">
    <citation type="submission" date="2018-08" db="UniProtKB">
        <authorList>
            <consortium name="EnsemblPlants"/>
        </authorList>
    </citation>
    <scope>IDENTIFICATION</scope>
    <source>
        <strain evidence="6">cv. Bd21</strain>
    </source>
</reference>
<feature type="compositionally biased region" description="Pro residues" evidence="4">
    <location>
        <begin position="436"/>
        <end position="449"/>
    </location>
</feature>
<dbReference type="AlphaFoldDB" id="I1H8A2"/>
<dbReference type="OrthoDB" id="673185at2759"/>
<keyword evidence="7" id="KW-1185">Reference proteome</keyword>
<evidence type="ECO:0000256" key="1">
    <source>
        <dbReference type="ARBA" id="ARBA00005485"/>
    </source>
</evidence>
<dbReference type="GeneID" id="106865767"/>
<dbReference type="GO" id="GO:0009903">
    <property type="term" value="P:chloroplast avoidance movement"/>
    <property type="evidence" value="ECO:0000318"/>
    <property type="project" value="GO_Central"/>
</dbReference>
<dbReference type="EnsemblPlants" id="KQK22984">
    <property type="protein sequence ID" value="KQK22984"/>
    <property type="gene ID" value="BRADI_1g70470v3"/>
</dbReference>